<evidence type="ECO:0000313" key="21">
    <source>
        <dbReference type="EMBL" id="PEN06085.1"/>
    </source>
</evidence>
<keyword evidence="11 19" id="KW-1133">Transmembrane helix</keyword>
<dbReference type="FunFam" id="1.10.287.70:FF:000181">
    <property type="entry name" value="Cyclic nucleotide-gated potassium channel mll3241"/>
    <property type="match status" value="1"/>
</dbReference>
<evidence type="ECO:0000256" key="2">
    <source>
        <dbReference type="ARBA" id="ARBA00022448"/>
    </source>
</evidence>
<sequence>MTLIVLSVLGVILESVGSLHETYNTLFSTFEAIAVVIFTVEYAGRLWACTLIPRFQNPVTGRLRWAITPLALIDLISILPFYLPFLGADARFLRLFRLMRILRLAKLRRYMYTLRLFGRVWHSKRHEIIFTTALMLMMLLVSSSLMYYAERAYQPDTFGSIPQAMWWAVATLTTVGYGDVTPVSGLGRILAAVVAMIGIGLFALPTSILGSGFVEELEKDREIEDEIESELGESSPVNEPASPPRPSSTCTCPHCGESFRITLQTSSTDTEGPTSP</sequence>
<dbReference type="Gene3D" id="1.20.120.350">
    <property type="entry name" value="Voltage-gated potassium channels. Chain C"/>
    <property type="match status" value="1"/>
</dbReference>
<dbReference type="InterPro" id="IPR027359">
    <property type="entry name" value="Volt_channel_dom_sf"/>
</dbReference>
<evidence type="ECO:0000256" key="16">
    <source>
        <dbReference type="ARBA" id="ARBA00058429"/>
    </source>
</evidence>
<evidence type="ECO:0000256" key="7">
    <source>
        <dbReference type="ARBA" id="ARBA00022741"/>
    </source>
</evidence>
<evidence type="ECO:0000256" key="10">
    <source>
        <dbReference type="ARBA" id="ARBA00022958"/>
    </source>
</evidence>
<keyword evidence="12" id="KW-0406">Ion transport</keyword>
<comment type="caution">
    <text evidence="21">The sequence shown here is derived from an EMBL/GenBank/DDBJ whole genome shotgun (WGS) entry which is preliminary data.</text>
</comment>
<comment type="function">
    <text evidence="16">Cyclic nucleotide-regulated potassium channel activated by cAMP.</text>
</comment>
<evidence type="ECO:0000313" key="22">
    <source>
        <dbReference type="Proteomes" id="UP000221024"/>
    </source>
</evidence>
<accession>A0A2H3P5P5</accession>
<dbReference type="InterPro" id="IPR028325">
    <property type="entry name" value="VG_K_chnl"/>
</dbReference>
<evidence type="ECO:0000256" key="5">
    <source>
        <dbReference type="ARBA" id="ARBA00022566"/>
    </source>
</evidence>
<keyword evidence="6 19" id="KW-0812">Transmembrane</keyword>
<dbReference type="InterPro" id="IPR005821">
    <property type="entry name" value="Ion_trans_dom"/>
</dbReference>
<name>A0A2H3P5P5_9BACT</name>
<keyword evidence="10" id="KW-0630">Potassium</keyword>
<keyword evidence="8" id="KW-0631">Potassium channel</keyword>
<dbReference type="Pfam" id="PF00520">
    <property type="entry name" value="Ion_trans"/>
    <property type="match status" value="1"/>
</dbReference>
<dbReference type="GO" id="GO:0008076">
    <property type="term" value="C:voltage-gated potassium channel complex"/>
    <property type="evidence" value="ECO:0007669"/>
    <property type="project" value="InterPro"/>
</dbReference>
<keyword evidence="5" id="KW-0114">cAMP</keyword>
<reference evidence="21 22" key="1">
    <citation type="submission" date="2017-10" db="EMBL/GenBank/DDBJ databases">
        <title>Draft genome of Longimonas halophila.</title>
        <authorList>
            <person name="Goh K.M."/>
            <person name="Shamsir M.S."/>
            <person name="Lim S.W."/>
        </authorList>
    </citation>
    <scope>NUCLEOTIDE SEQUENCE [LARGE SCALE GENOMIC DNA]</scope>
    <source>
        <strain evidence="21 22">KCTC 42399</strain>
    </source>
</reference>
<dbReference type="EMBL" id="PDEP01000010">
    <property type="protein sequence ID" value="PEN06085.1"/>
    <property type="molecule type" value="Genomic_DNA"/>
</dbReference>
<keyword evidence="2" id="KW-0813">Transport</keyword>
<dbReference type="GO" id="GO:0001508">
    <property type="term" value="P:action potential"/>
    <property type="evidence" value="ECO:0007669"/>
    <property type="project" value="TreeGrafter"/>
</dbReference>
<feature type="transmembrane region" description="Helical" evidence="19">
    <location>
        <begin position="65"/>
        <end position="85"/>
    </location>
</feature>
<evidence type="ECO:0000259" key="20">
    <source>
        <dbReference type="Pfam" id="PF00520"/>
    </source>
</evidence>
<keyword evidence="9" id="KW-0851">Voltage-gated channel</keyword>
<feature type="domain" description="Ion transport" evidence="20">
    <location>
        <begin position="1"/>
        <end position="218"/>
    </location>
</feature>
<dbReference type="PANTHER" id="PTHR11537">
    <property type="entry name" value="VOLTAGE-GATED POTASSIUM CHANNEL"/>
    <property type="match status" value="1"/>
</dbReference>
<keyword evidence="13 19" id="KW-0472">Membrane</keyword>
<evidence type="ECO:0000256" key="3">
    <source>
        <dbReference type="ARBA" id="ARBA00022475"/>
    </source>
</evidence>
<evidence type="ECO:0000256" key="4">
    <source>
        <dbReference type="ARBA" id="ARBA00022538"/>
    </source>
</evidence>
<comment type="subcellular location">
    <subcellularLocation>
        <location evidence="1">Cell membrane</location>
        <topology evidence="1">Multi-pass membrane protein</topology>
    </subcellularLocation>
</comment>
<feature type="transmembrane region" description="Helical" evidence="19">
    <location>
        <begin position="128"/>
        <end position="149"/>
    </location>
</feature>
<dbReference type="SUPFAM" id="SSF81324">
    <property type="entry name" value="Voltage-gated potassium channels"/>
    <property type="match status" value="1"/>
</dbReference>
<gene>
    <name evidence="21" type="ORF">CRI93_10975</name>
</gene>
<keyword evidence="5" id="KW-0116">cAMP-binding</keyword>
<evidence type="ECO:0000256" key="8">
    <source>
        <dbReference type="ARBA" id="ARBA00022826"/>
    </source>
</evidence>
<evidence type="ECO:0000256" key="9">
    <source>
        <dbReference type="ARBA" id="ARBA00022882"/>
    </source>
</evidence>
<keyword evidence="14" id="KW-1071">Ligand-gated ion channel</keyword>
<dbReference type="OrthoDB" id="9799090at2"/>
<dbReference type="GO" id="GO:0005249">
    <property type="term" value="F:voltage-gated potassium channel activity"/>
    <property type="evidence" value="ECO:0007669"/>
    <property type="project" value="InterPro"/>
</dbReference>
<keyword evidence="22" id="KW-1185">Reference proteome</keyword>
<comment type="similarity">
    <text evidence="17">Belongs to the potassium channel family.</text>
</comment>
<evidence type="ECO:0000256" key="19">
    <source>
        <dbReference type="SAM" id="Phobius"/>
    </source>
</evidence>
<evidence type="ECO:0000256" key="14">
    <source>
        <dbReference type="ARBA" id="ARBA00023286"/>
    </source>
</evidence>
<evidence type="ECO:0000256" key="15">
    <source>
        <dbReference type="ARBA" id="ARBA00023303"/>
    </source>
</evidence>
<keyword evidence="4" id="KW-0633">Potassium transport</keyword>
<evidence type="ECO:0000256" key="11">
    <source>
        <dbReference type="ARBA" id="ARBA00022989"/>
    </source>
</evidence>
<evidence type="ECO:0000256" key="1">
    <source>
        <dbReference type="ARBA" id="ARBA00004651"/>
    </source>
</evidence>
<keyword evidence="7" id="KW-0547">Nucleotide-binding</keyword>
<keyword evidence="15 21" id="KW-0407">Ion channel</keyword>
<evidence type="ECO:0000256" key="6">
    <source>
        <dbReference type="ARBA" id="ARBA00022692"/>
    </source>
</evidence>
<feature type="region of interest" description="Disordered" evidence="18">
    <location>
        <begin position="221"/>
        <end position="250"/>
    </location>
</feature>
<dbReference type="Gene3D" id="1.10.287.70">
    <property type="match status" value="1"/>
</dbReference>
<dbReference type="PANTHER" id="PTHR11537:SF254">
    <property type="entry name" value="POTASSIUM VOLTAGE-GATED CHANNEL PROTEIN SHAB"/>
    <property type="match status" value="1"/>
</dbReference>
<evidence type="ECO:0000256" key="12">
    <source>
        <dbReference type="ARBA" id="ARBA00023065"/>
    </source>
</evidence>
<keyword evidence="3" id="KW-1003">Cell membrane</keyword>
<evidence type="ECO:0000256" key="17">
    <source>
        <dbReference type="ARBA" id="ARBA00060926"/>
    </source>
</evidence>
<dbReference type="GO" id="GO:0030552">
    <property type="term" value="F:cAMP binding"/>
    <property type="evidence" value="ECO:0007669"/>
    <property type="project" value="UniProtKB-KW"/>
</dbReference>
<evidence type="ECO:0000256" key="18">
    <source>
        <dbReference type="SAM" id="MobiDB-lite"/>
    </source>
</evidence>
<protein>
    <submittedName>
        <fullName evidence="21">Potassium channel protein</fullName>
    </submittedName>
</protein>
<proteinExistence type="inferred from homology"/>
<dbReference type="PRINTS" id="PR00169">
    <property type="entry name" value="KCHANNEL"/>
</dbReference>
<feature type="transmembrane region" description="Helical" evidence="19">
    <location>
        <begin position="189"/>
        <end position="214"/>
    </location>
</feature>
<dbReference type="Proteomes" id="UP000221024">
    <property type="component" value="Unassembled WGS sequence"/>
</dbReference>
<evidence type="ECO:0000256" key="13">
    <source>
        <dbReference type="ARBA" id="ARBA00023136"/>
    </source>
</evidence>
<dbReference type="AlphaFoldDB" id="A0A2H3P5P5"/>
<organism evidence="21 22">
    <name type="scientific">Longimonas halophila</name>
    <dbReference type="NCBI Taxonomy" id="1469170"/>
    <lineage>
        <taxon>Bacteria</taxon>
        <taxon>Pseudomonadati</taxon>
        <taxon>Rhodothermota</taxon>
        <taxon>Rhodothermia</taxon>
        <taxon>Rhodothermales</taxon>
        <taxon>Salisaetaceae</taxon>
        <taxon>Longimonas</taxon>
    </lineage>
</organism>